<keyword evidence="1" id="KW-0175">Coiled coil</keyword>
<evidence type="ECO:0000259" key="3">
    <source>
        <dbReference type="Pfam" id="PF03732"/>
    </source>
</evidence>
<evidence type="ECO:0000256" key="1">
    <source>
        <dbReference type="SAM" id="Coils"/>
    </source>
</evidence>
<accession>A0A484NJT3</accession>
<gene>
    <name evidence="4" type="ORF">CCAM_LOCUS43055</name>
</gene>
<feature type="coiled-coil region" evidence="1">
    <location>
        <begin position="175"/>
        <end position="202"/>
    </location>
</feature>
<organism evidence="4 5">
    <name type="scientific">Cuscuta campestris</name>
    <dbReference type="NCBI Taxonomy" id="132261"/>
    <lineage>
        <taxon>Eukaryota</taxon>
        <taxon>Viridiplantae</taxon>
        <taxon>Streptophyta</taxon>
        <taxon>Embryophyta</taxon>
        <taxon>Tracheophyta</taxon>
        <taxon>Spermatophyta</taxon>
        <taxon>Magnoliopsida</taxon>
        <taxon>eudicotyledons</taxon>
        <taxon>Gunneridae</taxon>
        <taxon>Pentapetalae</taxon>
        <taxon>asterids</taxon>
        <taxon>lamiids</taxon>
        <taxon>Solanales</taxon>
        <taxon>Convolvulaceae</taxon>
        <taxon>Cuscuteae</taxon>
        <taxon>Cuscuta</taxon>
        <taxon>Cuscuta subgen. Grammica</taxon>
        <taxon>Cuscuta sect. Cleistogrammica</taxon>
    </lineage>
</organism>
<reference evidence="4 5" key="1">
    <citation type="submission" date="2018-04" db="EMBL/GenBank/DDBJ databases">
        <authorList>
            <person name="Vogel A."/>
        </authorList>
    </citation>
    <scope>NUCLEOTIDE SEQUENCE [LARGE SCALE GENOMIC DNA]</scope>
</reference>
<evidence type="ECO:0000256" key="2">
    <source>
        <dbReference type="SAM" id="MobiDB-lite"/>
    </source>
</evidence>
<dbReference type="EMBL" id="OOIL02006740">
    <property type="protein sequence ID" value="VFR01280.1"/>
    <property type="molecule type" value="Genomic_DNA"/>
</dbReference>
<name>A0A484NJT3_9ASTE</name>
<evidence type="ECO:0000313" key="5">
    <source>
        <dbReference type="Proteomes" id="UP000595140"/>
    </source>
</evidence>
<feature type="compositionally biased region" description="Basic and acidic residues" evidence="2">
    <location>
        <begin position="58"/>
        <end position="75"/>
    </location>
</feature>
<dbReference type="Proteomes" id="UP000595140">
    <property type="component" value="Unassembled WGS sequence"/>
</dbReference>
<dbReference type="AlphaFoldDB" id="A0A484NJT3"/>
<keyword evidence="5" id="KW-1185">Reference proteome</keyword>
<dbReference type="Pfam" id="PF14223">
    <property type="entry name" value="Retrotran_gag_2"/>
    <property type="match status" value="1"/>
</dbReference>
<feature type="domain" description="Retrotransposon gag" evidence="3">
    <location>
        <begin position="116"/>
        <end position="214"/>
    </location>
</feature>
<dbReference type="OrthoDB" id="1934635at2759"/>
<dbReference type="InterPro" id="IPR005162">
    <property type="entry name" value="Retrotrans_gag_dom"/>
</dbReference>
<dbReference type="PANTHER" id="PTHR35046:SF21">
    <property type="entry name" value="RETROTRANSPOSON GAG DOMAIN-CONTAINING PROTEIN-RELATED"/>
    <property type="match status" value="1"/>
</dbReference>
<dbReference type="Pfam" id="PF03732">
    <property type="entry name" value="Retrotrans_gag"/>
    <property type="match status" value="1"/>
</dbReference>
<dbReference type="PANTHER" id="PTHR35046">
    <property type="entry name" value="ZINC KNUCKLE (CCHC-TYPE) FAMILY PROTEIN"/>
    <property type="match status" value="1"/>
</dbReference>
<sequence>MSNTSAIITNEELWASNTELKTQVEYLAKQIAQLTKFKMNMMNTPEESEDEQEEEAQSETHRCPTRRNNQEKSSTDFKVEIPTFDGKDDPDDFIEWLETIERVFDYTEVSEDKKVKLVALKFRGYASTWWTNTTTKPKREGKAAVKTWTKMRALLKKKFIPTHYIRDNFARLQNLRQGNQSVEEYNREFEELLMRCDLQENDSQTFVRYLFGLNTQIANTVELQNFESLEDLTKLALKVEAQLKKGKSPLNQDGKFRIEKFDGTDFSWWKMQIEDLLVQKDLDVVLGDKPEKMSDADWAGLDRKAMSVIRLSLTKNVAFNILKEKTTKGIMEALTNMYEKPFAANKVFMIRELVNTRMKEGTSVTEHINKLNSILARLLSVGIKFDDEVQALLLLSSLPDSCGEALQILVNGDFGKGHEVKFRDGQWKVVKGNLVMARGKKRGSLYMVELPSEGVTAPVQKRNKVRFTESRGQKKVVYAREKLRATGQTQDERAWKGSRGLVRGICGSGSSRGASAKLPRRQWVRRTSIPAVGTSPENFLLSTENVCSQNVPRSGSVHLQWEPVGTEDESVADLAMTDVLELERASTGLLVV</sequence>
<evidence type="ECO:0000313" key="4">
    <source>
        <dbReference type="EMBL" id="VFR01280.1"/>
    </source>
</evidence>
<feature type="compositionally biased region" description="Acidic residues" evidence="2">
    <location>
        <begin position="46"/>
        <end position="57"/>
    </location>
</feature>
<feature type="region of interest" description="Disordered" evidence="2">
    <location>
        <begin position="43"/>
        <end position="75"/>
    </location>
</feature>
<protein>
    <recommendedName>
        <fullName evidence="3">Retrotransposon gag domain-containing protein</fullName>
    </recommendedName>
</protein>
<proteinExistence type="predicted"/>